<evidence type="ECO:0000259" key="6">
    <source>
        <dbReference type="PROSITE" id="PS50030"/>
    </source>
</evidence>
<dbReference type="InterPro" id="IPR009060">
    <property type="entry name" value="UBA-like_sf"/>
</dbReference>
<keyword evidence="4" id="KW-0479">Metal-binding</keyword>
<feature type="region of interest" description="Disordered" evidence="5">
    <location>
        <begin position="156"/>
        <end position="177"/>
    </location>
</feature>
<dbReference type="InterPro" id="IPR001012">
    <property type="entry name" value="UBX_dom"/>
</dbReference>
<dbReference type="GO" id="GO:0036435">
    <property type="term" value="F:K48-linked polyubiquitin modification-dependent protein binding"/>
    <property type="evidence" value="ECO:0007669"/>
    <property type="project" value="TreeGrafter"/>
</dbReference>
<feature type="region of interest" description="Disordered" evidence="5">
    <location>
        <begin position="40"/>
        <end position="94"/>
    </location>
</feature>
<comment type="caution">
    <text evidence="9">The sequence shown here is derived from an EMBL/GenBank/DDBJ whole genome shotgun (WGS) entry which is preliminary data.</text>
</comment>
<feature type="domain" description="UBA" evidence="6">
    <location>
        <begin position="7"/>
        <end position="40"/>
    </location>
</feature>
<evidence type="ECO:0000256" key="1">
    <source>
        <dbReference type="ARBA" id="ARBA00004496"/>
    </source>
</evidence>
<dbReference type="InterPro" id="IPR015940">
    <property type="entry name" value="UBA"/>
</dbReference>
<evidence type="ECO:0000256" key="3">
    <source>
        <dbReference type="ARBA" id="ARBA00023054"/>
    </source>
</evidence>
<evidence type="ECO:0000256" key="4">
    <source>
        <dbReference type="PROSITE-ProRule" id="PRU00042"/>
    </source>
</evidence>
<dbReference type="SUPFAM" id="SSF46934">
    <property type="entry name" value="UBA-like"/>
    <property type="match status" value="1"/>
</dbReference>
<dbReference type="GO" id="GO:0031397">
    <property type="term" value="P:negative regulation of protein ubiquitination"/>
    <property type="evidence" value="ECO:0007669"/>
    <property type="project" value="TreeGrafter"/>
</dbReference>
<dbReference type="AlphaFoldDB" id="A0A8K0JG66"/>
<keyword evidence="10" id="KW-1185">Reference proteome</keyword>
<feature type="region of interest" description="Disordered" evidence="5">
    <location>
        <begin position="220"/>
        <end position="251"/>
    </location>
</feature>
<evidence type="ECO:0000256" key="5">
    <source>
        <dbReference type="SAM" id="MobiDB-lite"/>
    </source>
</evidence>
<protein>
    <submittedName>
        <fullName evidence="9">Uncharacterized protein</fullName>
    </submittedName>
</protein>
<dbReference type="Gene3D" id="1.10.8.10">
    <property type="entry name" value="DNA helicase RuvA subunit, C-terminal domain"/>
    <property type="match status" value="1"/>
</dbReference>
<evidence type="ECO:0000259" key="7">
    <source>
        <dbReference type="PROSITE" id="PS50033"/>
    </source>
</evidence>
<dbReference type="PROSITE" id="PS50030">
    <property type="entry name" value="UBA"/>
    <property type="match status" value="1"/>
</dbReference>
<dbReference type="Gene3D" id="3.10.20.90">
    <property type="entry name" value="Phosphatidylinositol 3-kinase Catalytic Subunit, Chain A, domain 1"/>
    <property type="match status" value="1"/>
</dbReference>
<dbReference type="Proteomes" id="UP000812966">
    <property type="component" value="Unassembled WGS sequence"/>
</dbReference>
<dbReference type="PANTHER" id="PTHR46340:SF1">
    <property type="entry name" value="UBX DOMAIN-CONTAINING PROTEIN 1"/>
    <property type="match status" value="1"/>
</dbReference>
<dbReference type="Pfam" id="PF00789">
    <property type="entry name" value="UBX"/>
    <property type="match status" value="1"/>
</dbReference>
<reference evidence="9" key="1">
    <citation type="submission" date="2020-04" db="EMBL/GenBank/DDBJ databases">
        <title>Analysis of mating type loci in Filobasidium floriforme.</title>
        <authorList>
            <person name="Nowrousian M."/>
        </authorList>
    </citation>
    <scope>NUCLEOTIDE SEQUENCE</scope>
    <source>
        <strain evidence="9">CBS 6242</strain>
    </source>
</reference>
<dbReference type="PROSITE" id="PS50033">
    <property type="entry name" value="UBX"/>
    <property type="match status" value="1"/>
</dbReference>
<keyword evidence="3" id="KW-0175">Coiled coil</keyword>
<name>A0A8K0JG66_9TREE</name>
<feature type="compositionally biased region" description="Acidic residues" evidence="5">
    <location>
        <begin position="64"/>
        <end position="74"/>
    </location>
</feature>
<evidence type="ECO:0000259" key="8">
    <source>
        <dbReference type="PROSITE" id="PS50157"/>
    </source>
</evidence>
<evidence type="ECO:0000313" key="9">
    <source>
        <dbReference type="EMBL" id="KAG7529174.1"/>
    </source>
</evidence>
<dbReference type="InterPro" id="IPR013087">
    <property type="entry name" value="Znf_C2H2_type"/>
</dbReference>
<dbReference type="PANTHER" id="PTHR46340">
    <property type="entry name" value="UBX DOMAIN-CONTAINING PROTEIN 1"/>
    <property type="match status" value="1"/>
</dbReference>
<dbReference type="SMART" id="SM00166">
    <property type="entry name" value="UBX"/>
    <property type="match status" value="1"/>
</dbReference>
<dbReference type="SUPFAM" id="SSF54236">
    <property type="entry name" value="Ubiquitin-like"/>
    <property type="match status" value="1"/>
</dbReference>
<evidence type="ECO:0000313" key="10">
    <source>
        <dbReference type="Proteomes" id="UP000812966"/>
    </source>
</evidence>
<keyword evidence="4" id="KW-0862">Zinc</keyword>
<dbReference type="GO" id="GO:1903094">
    <property type="term" value="P:negative regulation of protein K48-linked deubiquitination"/>
    <property type="evidence" value="ECO:0007669"/>
    <property type="project" value="TreeGrafter"/>
</dbReference>
<evidence type="ECO:0000256" key="2">
    <source>
        <dbReference type="ARBA" id="ARBA00022490"/>
    </source>
</evidence>
<feature type="compositionally biased region" description="Polar residues" evidence="5">
    <location>
        <begin position="340"/>
        <end position="349"/>
    </location>
</feature>
<feature type="domain" description="UBX" evidence="7">
    <location>
        <begin position="268"/>
        <end position="348"/>
    </location>
</feature>
<feature type="region of interest" description="Disordered" evidence="5">
    <location>
        <begin position="325"/>
        <end position="349"/>
    </location>
</feature>
<proteinExistence type="predicted"/>
<organism evidence="9 10">
    <name type="scientific">Filobasidium floriforme</name>
    <dbReference type="NCBI Taxonomy" id="5210"/>
    <lineage>
        <taxon>Eukaryota</taxon>
        <taxon>Fungi</taxon>
        <taxon>Dikarya</taxon>
        <taxon>Basidiomycota</taxon>
        <taxon>Agaricomycotina</taxon>
        <taxon>Tremellomycetes</taxon>
        <taxon>Filobasidiales</taxon>
        <taxon>Filobasidiaceae</taxon>
        <taxon>Filobasidium</taxon>
    </lineage>
</organism>
<dbReference type="GO" id="GO:0032435">
    <property type="term" value="P:negative regulation of proteasomal ubiquitin-dependent protein catabolic process"/>
    <property type="evidence" value="ECO:0007669"/>
    <property type="project" value="TreeGrafter"/>
</dbReference>
<gene>
    <name evidence="9" type="ORF">FFLO_05761</name>
</gene>
<feature type="domain" description="C2H2-type" evidence="8">
    <location>
        <begin position="98"/>
        <end position="127"/>
    </location>
</feature>
<dbReference type="Pfam" id="PF22562">
    <property type="entry name" value="UBA_7"/>
    <property type="match status" value="1"/>
</dbReference>
<feature type="compositionally biased region" description="Basic and acidic residues" evidence="5">
    <location>
        <begin position="220"/>
        <end position="235"/>
    </location>
</feature>
<keyword evidence="4" id="KW-0863">Zinc-finger</keyword>
<dbReference type="GO" id="GO:0005737">
    <property type="term" value="C:cytoplasm"/>
    <property type="evidence" value="ECO:0007669"/>
    <property type="project" value="UniProtKB-SubCell"/>
</dbReference>
<dbReference type="GO" id="GO:0005634">
    <property type="term" value="C:nucleus"/>
    <property type="evidence" value="ECO:0007669"/>
    <property type="project" value="TreeGrafter"/>
</dbReference>
<dbReference type="PROSITE" id="PS50157">
    <property type="entry name" value="ZINC_FINGER_C2H2_2"/>
    <property type="match status" value="1"/>
</dbReference>
<keyword evidence="2" id="KW-0963">Cytoplasm</keyword>
<comment type="subcellular location">
    <subcellularLocation>
        <location evidence="1">Cytoplasm</location>
    </subcellularLocation>
</comment>
<dbReference type="EMBL" id="JABELV010000156">
    <property type="protein sequence ID" value="KAG7529174.1"/>
    <property type="molecule type" value="Genomic_DNA"/>
</dbReference>
<dbReference type="InterPro" id="IPR029071">
    <property type="entry name" value="Ubiquitin-like_domsf"/>
</dbReference>
<accession>A0A8K0JG66</accession>
<dbReference type="PROSITE" id="PS00028">
    <property type="entry name" value="ZINC_FINGER_C2H2_1"/>
    <property type="match status" value="1"/>
</dbReference>
<sequence length="349" mass="37161">MASDKAQLMEMGFEADRIAWALQATKNAGLQPALDHIVANMDNPVPAGDEPTAASGSAGKPMDVDDDEDEDDQEALQAHIKKMGGDPTKADDVEAKSVKCTDCGKIFKNTSLVSFHAEKSGHSNFEESTEEYVPLTEEERKAKLEDLRKKLVEKRARQAEEDTKANKANEILRRKAGQDAGKIKEDLKIKAMEKEAAQAKKDKELEAKARAAVKLQIEADKKARAEKAAKEKALRAGEQPPQAAASSGPAIGGAASIAAAAGSGLKGKDYPDTRLQIRLSTGGAPLTKTLPSDSPLSAVAEFIASENLSFNADSVKLSMTFPRKTFGPGDMNKSLRDNGLTPSAVSAST</sequence>
<dbReference type="GO" id="GO:0008270">
    <property type="term" value="F:zinc ion binding"/>
    <property type="evidence" value="ECO:0007669"/>
    <property type="project" value="UniProtKB-KW"/>
</dbReference>